<dbReference type="GO" id="GO:0005254">
    <property type="term" value="F:chloride channel activity"/>
    <property type="evidence" value="ECO:0007669"/>
    <property type="project" value="UniProtKB-KW"/>
</dbReference>
<dbReference type="AlphaFoldDB" id="E4YP54"/>
<comment type="subcellular location">
    <subcellularLocation>
        <location evidence="2">Cell membrane</location>
    </subcellularLocation>
    <subcellularLocation>
        <location evidence="1">Membrane</location>
        <topology evidence="1">Multi-pass membrane protein</topology>
    </subcellularLocation>
</comment>
<feature type="chain" id="PRO_5007653922" description="Neurotransmitter-gated ion-channel ligand-binding domain-containing protein" evidence="13">
    <location>
        <begin position="20"/>
        <end position="436"/>
    </location>
</feature>
<dbReference type="Pfam" id="PF02931">
    <property type="entry name" value="Neur_chan_LBD"/>
    <property type="match status" value="1"/>
</dbReference>
<dbReference type="InterPro" id="IPR006201">
    <property type="entry name" value="Neur_channel"/>
</dbReference>
<feature type="domain" description="Neurotransmitter-gated ion-channel transmembrane" evidence="15">
    <location>
        <begin position="275"/>
        <end position="313"/>
    </location>
</feature>
<dbReference type="GO" id="GO:0004888">
    <property type="term" value="F:transmembrane signaling receptor activity"/>
    <property type="evidence" value="ECO:0007669"/>
    <property type="project" value="InterPro"/>
</dbReference>
<dbReference type="EMBL" id="FN654930">
    <property type="protein sequence ID" value="CBY37252.1"/>
    <property type="molecule type" value="Genomic_DNA"/>
</dbReference>
<dbReference type="PRINTS" id="PR00252">
    <property type="entry name" value="NRIONCHANNEL"/>
</dbReference>
<dbReference type="Gene3D" id="1.20.58.390">
    <property type="entry name" value="Neurotransmitter-gated ion-channel transmembrane domain"/>
    <property type="match status" value="1"/>
</dbReference>
<dbReference type="SUPFAM" id="SSF63712">
    <property type="entry name" value="Nicotinic receptor ligand binding domain-like"/>
    <property type="match status" value="1"/>
</dbReference>
<feature type="signal peptide" evidence="13">
    <location>
        <begin position="1"/>
        <end position="19"/>
    </location>
</feature>
<keyword evidence="5 13" id="KW-0812">Transmembrane</keyword>
<dbReference type="InterPro" id="IPR006028">
    <property type="entry name" value="GABAA/Glycine_rcpt"/>
</dbReference>
<organism evidence="16">
    <name type="scientific">Oikopleura dioica</name>
    <name type="common">Tunicate</name>
    <dbReference type="NCBI Taxonomy" id="34765"/>
    <lineage>
        <taxon>Eukaryota</taxon>
        <taxon>Metazoa</taxon>
        <taxon>Chordata</taxon>
        <taxon>Tunicata</taxon>
        <taxon>Appendicularia</taxon>
        <taxon>Copelata</taxon>
        <taxon>Oikopleuridae</taxon>
        <taxon>Oikopleura</taxon>
    </lineage>
</organism>
<evidence type="ECO:0000256" key="2">
    <source>
        <dbReference type="ARBA" id="ARBA00004236"/>
    </source>
</evidence>
<keyword evidence="9 13" id="KW-0472">Membrane</keyword>
<evidence type="ECO:0000259" key="15">
    <source>
        <dbReference type="Pfam" id="PF02932"/>
    </source>
</evidence>
<dbReference type="PANTHER" id="PTHR18945">
    <property type="entry name" value="NEUROTRANSMITTER GATED ION CHANNEL"/>
    <property type="match status" value="1"/>
</dbReference>
<evidence type="ECO:0000313" key="17">
    <source>
        <dbReference type="EMBL" id="CBY39152.1"/>
    </source>
</evidence>
<dbReference type="InterPro" id="IPR036719">
    <property type="entry name" value="Neuro-gated_channel_TM_sf"/>
</dbReference>
<comment type="caution">
    <text evidence="13">Lacks conserved residue(s) required for the propagation of feature annotation.</text>
</comment>
<dbReference type="InterPro" id="IPR006202">
    <property type="entry name" value="Neur_chan_lig-bd"/>
</dbReference>
<keyword evidence="6 13" id="KW-0732">Signal</keyword>
<dbReference type="InterPro" id="IPR038050">
    <property type="entry name" value="Neuro_actylchol_rec"/>
</dbReference>
<feature type="domain" description="Neurotransmitter-gated ion-channel transmembrane" evidence="15">
    <location>
        <begin position="339"/>
        <end position="380"/>
    </location>
</feature>
<evidence type="ECO:0008006" key="18">
    <source>
        <dbReference type="Google" id="ProtNLM"/>
    </source>
</evidence>
<evidence type="ECO:0000256" key="9">
    <source>
        <dbReference type="ARBA" id="ARBA00023136"/>
    </source>
</evidence>
<keyword evidence="10" id="KW-0869">Chloride channel</keyword>
<keyword evidence="7 13" id="KW-1133">Transmembrane helix</keyword>
<evidence type="ECO:0000256" key="3">
    <source>
        <dbReference type="ARBA" id="ARBA00022448"/>
    </source>
</evidence>
<keyword evidence="11" id="KW-0868">Chloride</keyword>
<keyword evidence="8 13" id="KW-0406">Ion transport</keyword>
<feature type="domain" description="Neurotransmitter-gated ion-channel ligand-binding" evidence="14">
    <location>
        <begin position="56"/>
        <end position="234"/>
    </location>
</feature>
<keyword evidence="12 13" id="KW-0407">Ion channel</keyword>
<protein>
    <recommendedName>
        <fullName evidence="18">Neurotransmitter-gated ion-channel ligand-binding domain-containing protein</fullName>
    </recommendedName>
</protein>
<keyword evidence="3 13" id="KW-0813">Transport</keyword>
<comment type="similarity">
    <text evidence="13">Belongs to the ligand-gated ion channel (TC 1.A.9) family.</text>
</comment>
<dbReference type="CDD" id="cd19049">
    <property type="entry name" value="LGIC_TM_anion"/>
    <property type="match status" value="1"/>
</dbReference>
<evidence type="ECO:0000259" key="14">
    <source>
        <dbReference type="Pfam" id="PF02931"/>
    </source>
</evidence>
<reference evidence="16" key="1">
    <citation type="journal article" date="2010" name="Science">
        <title>Plasticity of animal genome architecture unmasked by rapid evolution of a pelagic tunicate.</title>
        <authorList>
            <person name="Denoeud F."/>
            <person name="Henriet S."/>
            <person name="Mungpakdee S."/>
            <person name="Aury J.M."/>
            <person name="Da Silva C."/>
            <person name="Brinkmann H."/>
            <person name="Mikhaleva J."/>
            <person name="Olsen L.C."/>
            <person name="Jubin C."/>
            <person name="Canestro C."/>
            <person name="Bouquet J.M."/>
            <person name="Danks G."/>
            <person name="Poulain J."/>
            <person name="Campsteijn C."/>
            <person name="Adamski M."/>
            <person name="Cross I."/>
            <person name="Yadetie F."/>
            <person name="Muffato M."/>
            <person name="Louis A."/>
            <person name="Butcher S."/>
            <person name="Tsagkogeorga G."/>
            <person name="Konrad A."/>
            <person name="Singh S."/>
            <person name="Jensen M.F."/>
            <person name="Cong E.H."/>
            <person name="Eikeseth-Otteraa H."/>
            <person name="Noel B."/>
            <person name="Anthouard V."/>
            <person name="Porcel B.M."/>
            <person name="Kachouri-Lafond R."/>
            <person name="Nishino A."/>
            <person name="Ugolini M."/>
            <person name="Chourrout P."/>
            <person name="Nishida H."/>
            <person name="Aasland R."/>
            <person name="Huzurbazar S."/>
            <person name="Westhof E."/>
            <person name="Delsuc F."/>
            <person name="Lehrach H."/>
            <person name="Reinhardt R."/>
            <person name="Weissenbach J."/>
            <person name="Roy S.W."/>
            <person name="Artiguenave F."/>
            <person name="Postlethwait J.H."/>
            <person name="Manak J.R."/>
            <person name="Thompson E.M."/>
            <person name="Jaillon O."/>
            <person name="Du Pasquier L."/>
            <person name="Boudinot P."/>
            <person name="Liberles D.A."/>
            <person name="Volff J.N."/>
            <person name="Philippe H."/>
            <person name="Lenhard B."/>
            <person name="Roest Crollius H."/>
            <person name="Wincker P."/>
            <person name="Chourrout D."/>
        </authorList>
    </citation>
    <scope>NUCLEOTIDE SEQUENCE [LARGE SCALE GENOMIC DNA]</scope>
</reference>
<dbReference type="InterPro" id="IPR036734">
    <property type="entry name" value="Neur_chan_lig-bd_sf"/>
</dbReference>
<dbReference type="PRINTS" id="PR00253">
    <property type="entry name" value="GABAARECEPTR"/>
</dbReference>
<evidence type="ECO:0000256" key="6">
    <source>
        <dbReference type="ARBA" id="ARBA00022729"/>
    </source>
</evidence>
<evidence type="ECO:0000256" key="7">
    <source>
        <dbReference type="ARBA" id="ARBA00022989"/>
    </source>
</evidence>
<evidence type="ECO:0000256" key="13">
    <source>
        <dbReference type="RuleBase" id="RU000687"/>
    </source>
</evidence>
<dbReference type="GO" id="GO:0005886">
    <property type="term" value="C:plasma membrane"/>
    <property type="evidence" value="ECO:0007669"/>
    <property type="project" value="UniProtKB-SubCell"/>
</dbReference>
<dbReference type="Proteomes" id="UP000011014">
    <property type="component" value="Unassembled WGS sequence"/>
</dbReference>
<name>E4YP54_OIKDI</name>
<dbReference type="GO" id="GO:0005230">
    <property type="term" value="F:extracellular ligand-gated monoatomic ion channel activity"/>
    <property type="evidence" value="ECO:0007669"/>
    <property type="project" value="InterPro"/>
</dbReference>
<dbReference type="Gene3D" id="2.70.170.10">
    <property type="entry name" value="Neurotransmitter-gated ion-channel ligand-binding domain"/>
    <property type="match status" value="1"/>
</dbReference>
<feature type="transmembrane region" description="Helical" evidence="13">
    <location>
        <begin position="392"/>
        <end position="412"/>
    </location>
</feature>
<evidence type="ECO:0000313" key="16">
    <source>
        <dbReference type="EMBL" id="CBY37252.1"/>
    </source>
</evidence>
<dbReference type="SUPFAM" id="SSF90112">
    <property type="entry name" value="Neurotransmitter-gated ion-channel transmembrane pore"/>
    <property type="match status" value="1"/>
</dbReference>
<accession>E4YP54</accession>
<dbReference type="EMBL" id="FN655442">
    <property type="protein sequence ID" value="CBY39152.1"/>
    <property type="molecule type" value="Genomic_DNA"/>
</dbReference>
<feature type="transmembrane region" description="Helical" evidence="13">
    <location>
        <begin position="270"/>
        <end position="291"/>
    </location>
</feature>
<dbReference type="GO" id="GO:0034707">
    <property type="term" value="C:chloride channel complex"/>
    <property type="evidence" value="ECO:0007669"/>
    <property type="project" value="UniProtKB-KW"/>
</dbReference>
<evidence type="ECO:0000256" key="5">
    <source>
        <dbReference type="ARBA" id="ARBA00022692"/>
    </source>
</evidence>
<evidence type="ECO:0000256" key="10">
    <source>
        <dbReference type="ARBA" id="ARBA00023173"/>
    </source>
</evidence>
<gene>
    <name evidence="17" type="ORF">GSOID_T00019699001</name>
    <name evidence="16" type="ORF">GSOID_T00030340001</name>
</gene>
<evidence type="ECO:0000256" key="8">
    <source>
        <dbReference type="ARBA" id="ARBA00023065"/>
    </source>
</evidence>
<feature type="transmembrane region" description="Helical" evidence="13">
    <location>
        <begin position="349"/>
        <end position="372"/>
    </location>
</feature>
<evidence type="ECO:0000256" key="4">
    <source>
        <dbReference type="ARBA" id="ARBA00022475"/>
    </source>
</evidence>
<dbReference type="Pfam" id="PF02932">
    <property type="entry name" value="Neur_chan_memb"/>
    <property type="match status" value="2"/>
</dbReference>
<evidence type="ECO:0000256" key="1">
    <source>
        <dbReference type="ARBA" id="ARBA00004141"/>
    </source>
</evidence>
<dbReference type="InterPro" id="IPR018000">
    <property type="entry name" value="Neurotransmitter_ion_chnl_CS"/>
</dbReference>
<proteinExistence type="inferred from homology"/>
<evidence type="ECO:0000256" key="11">
    <source>
        <dbReference type="ARBA" id="ARBA00023214"/>
    </source>
</evidence>
<dbReference type="CDD" id="cd18991">
    <property type="entry name" value="LGIC_ECD_GlyR"/>
    <property type="match status" value="1"/>
</dbReference>
<keyword evidence="4" id="KW-1003">Cell membrane</keyword>
<dbReference type="InterPro" id="IPR006029">
    <property type="entry name" value="Neurotrans-gated_channel_TM"/>
</dbReference>
<evidence type="ECO:0000256" key="12">
    <source>
        <dbReference type="ARBA" id="ARBA00023303"/>
    </source>
</evidence>
<sequence length="436" mass="50313">MRTLLLTYVVYTFFVAVESESAEKARIRRMLEDKLTPFGDESAYRKSSETLQRSPRKMDKRIRPFEDIAPLNVSINLFISSFDSIAETTMDFGLTFIMRLRWQDPRMMFPDITNEKTYNNRTILTMDLKFLDELWVPDVFFANEKSANVHQITSDNKRLRIDSAGYIYLEMRLSATLSCHMRFEHFPMDVQVCAIEIESFAYDTADVNFDWDSTPGGVELARSIELPQFKLQGHVLGKCESPRGNFTCIEGKFILSRQMGYYLIQFPPTLLFLAYVPTTLIVMLSWISFWISINATPARVSLGITTVLTITSQRSALTARMLRNREFFLQRFILSNKHLISLKKAALPMVSYVMAIDIWMSLCMAYVFAAVVEYAIANFIDKPDIDRLARRAFPSTFAVVCCFYYAYYAVCVNELPGLSEKMTRWVGDEGVRKLKP</sequence>
<dbReference type="PROSITE" id="PS00236">
    <property type="entry name" value="NEUROTR_ION_CHANNEL"/>
    <property type="match status" value="1"/>
</dbReference>